<dbReference type="PANTHER" id="PTHR18968">
    <property type="entry name" value="THIAMINE PYROPHOSPHATE ENZYMES"/>
    <property type="match status" value="1"/>
</dbReference>
<evidence type="ECO:0000256" key="2">
    <source>
        <dbReference type="ARBA" id="ARBA00023052"/>
    </source>
</evidence>
<dbReference type="InterPro" id="IPR045229">
    <property type="entry name" value="TPP_enz"/>
</dbReference>
<dbReference type="GO" id="GO:0050660">
    <property type="term" value="F:flavin adenine dinucleotide binding"/>
    <property type="evidence" value="ECO:0007669"/>
    <property type="project" value="TreeGrafter"/>
</dbReference>
<dbReference type="Gene3D" id="2.30.110.10">
    <property type="entry name" value="Electron Transport, Fmn-binding Protein, Chain A"/>
    <property type="match status" value="1"/>
</dbReference>
<dbReference type="InterPro" id="IPR012001">
    <property type="entry name" value="Thiamin_PyroP_enz_TPP-bd_dom"/>
</dbReference>
<evidence type="ECO:0000313" key="5">
    <source>
        <dbReference type="Proteomes" id="UP000601435"/>
    </source>
</evidence>
<accession>A0A812Z7E3</accession>
<gene>
    <name evidence="4" type="primary">ilvX</name>
    <name evidence="4" type="ORF">SNEC2469_LOCUS24156</name>
</gene>
<dbReference type="AlphaFoldDB" id="A0A812Z7E3"/>
<dbReference type="InterPro" id="IPR012349">
    <property type="entry name" value="Split_barrel_FMN-bd"/>
</dbReference>
<dbReference type="SUPFAM" id="SSF50475">
    <property type="entry name" value="FMN-binding split barrel"/>
    <property type="match status" value="1"/>
</dbReference>
<proteinExistence type="inferred from homology"/>
<dbReference type="Proteomes" id="UP000601435">
    <property type="component" value="Unassembled WGS sequence"/>
</dbReference>
<dbReference type="InterPro" id="IPR020904">
    <property type="entry name" value="Sc_DH/Rdtase_CS"/>
</dbReference>
<dbReference type="Pfam" id="PF02776">
    <property type="entry name" value="TPP_enzyme_N"/>
    <property type="match status" value="1"/>
</dbReference>
<organism evidence="4 5">
    <name type="scientific">Symbiodinium necroappetens</name>
    <dbReference type="NCBI Taxonomy" id="1628268"/>
    <lineage>
        <taxon>Eukaryota</taxon>
        <taxon>Sar</taxon>
        <taxon>Alveolata</taxon>
        <taxon>Dinophyceae</taxon>
        <taxon>Suessiales</taxon>
        <taxon>Symbiodiniaceae</taxon>
        <taxon>Symbiodinium</taxon>
    </lineage>
</organism>
<dbReference type="Gene3D" id="3.40.50.970">
    <property type="match status" value="2"/>
</dbReference>
<protein>
    <submittedName>
        <fullName evidence="4">IlvX protein</fullName>
    </submittedName>
</protein>
<dbReference type="NCBIfam" id="NF005760">
    <property type="entry name" value="PRK07586.1"/>
    <property type="match status" value="1"/>
</dbReference>
<dbReference type="SUPFAM" id="SSF51735">
    <property type="entry name" value="NAD(P)-binding Rossmann-fold domains"/>
    <property type="match status" value="1"/>
</dbReference>
<dbReference type="PANTHER" id="PTHR18968:SF86">
    <property type="entry name" value="ACETOLACTATE SYNTHASE LARGE SUBUNIT ILVX-RELATED"/>
    <property type="match status" value="1"/>
</dbReference>
<keyword evidence="2" id="KW-0786">Thiamine pyrophosphate</keyword>
<dbReference type="GO" id="GO:0010181">
    <property type="term" value="F:FMN binding"/>
    <property type="evidence" value="ECO:0007669"/>
    <property type="project" value="InterPro"/>
</dbReference>
<dbReference type="CDD" id="cd05233">
    <property type="entry name" value="SDR_c"/>
    <property type="match status" value="1"/>
</dbReference>
<evidence type="ECO:0000256" key="1">
    <source>
        <dbReference type="ARBA" id="ARBA00007812"/>
    </source>
</evidence>
<dbReference type="GO" id="GO:0003984">
    <property type="term" value="F:acetolactate synthase activity"/>
    <property type="evidence" value="ECO:0007669"/>
    <property type="project" value="TreeGrafter"/>
</dbReference>
<dbReference type="Pfam" id="PF02775">
    <property type="entry name" value="TPP_enzyme_C"/>
    <property type="match status" value="1"/>
</dbReference>
<dbReference type="SUPFAM" id="SSF52518">
    <property type="entry name" value="Thiamin diphosphate-binding fold (THDP-binding)"/>
    <property type="match status" value="2"/>
</dbReference>
<dbReference type="InterPro" id="IPR029061">
    <property type="entry name" value="THDP-binding"/>
</dbReference>
<dbReference type="CDD" id="cd07035">
    <property type="entry name" value="TPP_PYR_POX_like"/>
    <property type="match status" value="1"/>
</dbReference>
<dbReference type="FunFam" id="3.40.50.720:FF:000084">
    <property type="entry name" value="Short-chain dehydrogenase reductase"/>
    <property type="match status" value="1"/>
</dbReference>
<dbReference type="EMBL" id="CAJNJA010046067">
    <property type="protein sequence ID" value="CAE7814272.1"/>
    <property type="molecule type" value="Genomic_DNA"/>
</dbReference>
<dbReference type="InterPro" id="IPR002563">
    <property type="entry name" value="Flavin_Rdtase-like_dom"/>
</dbReference>
<comment type="similarity">
    <text evidence="1">Belongs to the TPP enzyme family.</text>
</comment>
<dbReference type="NCBIfam" id="NF005559">
    <property type="entry name" value="PRK07231.1"/>
    <property type="match status" value="1"/>
</dbReference>
<reference evidence="4" key="1">
    <citation type="submission" date="2021-02" db="EMBL/GenBank/DDBJ databases">
        <authorList>
            <person name="Dougan E. K."/>
            <person name="Rhodes N."/>
            <person name="Thang M."/>
            <person name="Chan C."/>
        </authorList>
    </citation>
    <scope>NUCLEOTIDE SEQUENCE</scope>
</reference>
<dbReference type="PRINTS" id="PR00081">
    <property type="entry name" value="GDHRDH"/>
</dbReference>
<dbReference type="CDD" id="cd02002">
    <property type="entry name" value="TPP_BFDC"/>
    <property type="match status" value="1"/>
</dbReference>
<dbReference type="InterPro" id="IPR011766">
    <property type="entry name" value="TPP_enzyme_TPP-bd"/>
</dbReference>
<dbReference type="Pfam" id="PF01613">
    <property type="entry name" value="Flavin_Reduct"/>
    <property type="match status" value="1"/>
</dbReference>
<dbReference type="InterPro" id="IPR002347">
    <property type="entry name" value="SDR_fam"/>
</dbReference>
<dbReference type="OrthoDB" id="1393670at2759"/>
<feature type="domain" description="Flavin reductase like" evidence="3">
    <location>
        <begin position="528"/>
        <end position="665"/>
    </location>
</feature>
<dbReference type="InterPro" id="IPR036291">
    <property type="entry name" value="NAD(P)-bd_dom_sf"/>
</dbReference>
<dbReference type="SMART" id="SM00903">
    <property type="entry name" value="Flavin_Reduct"/>
    <property type="match status" value="1"/>
</dbReference>
<dbReference type="Pfam" id="PF13561">
    <property type="entry name" value="adh_short_C2"/>
    <property type="match status" value="1"/>
</dbReference>
<keyword evidence="5" id="KW-1185">Reference proteome</keyword>
<comment type="caution">
    <text evidence="4">The sequence shown here is derived from an EMBL/GenBank/DDBJ whole genome shotgun (WGS) entry which is preliminary data.</text>
</comment>
<name>A0A812Z7E3_9DINO</name>
<feature type="non-terminal residue" evidence="4">
    <location>
        <position position="924"/>
    </location>
</feature>
<dbReference type="PROSITE" id="PS00061">
    <property type="entry name" value="ADH_SHORT"/>
    <property type="match status" value="1"/>
</dbReference>
<dbReference type="PRINTS" id="PR00080">
    <property type="entry name" value="SDRFAMILY"/>
</dbReference>
<dbReference type="Gene3D" id="3.40.50.720">
    <property type="entry name" value="NAD(P)-binding Rossmann-like Domain"/>
    <property type="match status" value="1"/>
</dbReference>
<evidence type="ECO:0000259" key="3">
    <source>
        <dbReference type="SMART" id="SM00903"/>
    </source>
</evidence>
<sequence length="924" mass="96749">GNFAGRNGMNGAESLVRTLVASNVDTCFANPGTSEMHFVAALDRTEGMRSILVLFEGVATGAADGYWRMAERPASTLLHLGPGLANGLSNIHNARKASSGMVNIVGEHATWHLEFDAPLTSDIEGLARPLSDWVRTSRGAQAIGHDAVDAVAAARGAQIATLILPGDTAWNGGGIIGHGCETDIDAAVDPDAVEAAARALALGEQAMIILGGRSISGEALDLAGQIAGKTGARVATQFFSARTQRGAGRVPAFSIPYNVDAALTALKDYREIITVETGEPISFFAYPDKPSQMKHPEAQVTQLCPRGVHGLGALRALASAVGAKPDDAVRQERSESLLPTGALNPTSIAQILAVLIPENGIVVDESVTTGRESFPVTAGALPHDWLQNMGGSIGYGMPVATGAAIACPDRKVISLSGDGSAMYMIQTLWTQARESLDVTSIIFANRSYKILQQEFAGVGAGEPGAKANAMLSIDNPALDFVAMSRGMGVPAVRVTNCEELIEALSRRLEESGPGLIEVIDQMQFRKAMSRFATGVAILTTEYQGQRYGMTINSLTSVSLDPAQILVCINAGSPTGIAIKNSRVFGISLLTEDQTFASRSFVGPTAARFDAVASTDHELGVPLIDGALANLVCRVENIFISGDHEIAIGEVIECTHAPEGCPPFRRTELRGGRGMSGAQHRPVALVTGASYGIGAATASALARDGFDLALCDLDTTMLEETASAVRHHGGRAETIALDLRDDDSIAAAVQTATETLGAVDVLVNNAGIAFRKEALEVTREDFHRVMDVNLAGTFMMSRALGEHWIATGHPGAIVSVASTHGLHGVPTSSTYGIAKAGIAHMTRMLAIEWAPHRIRVNAIAPGSTVTPTRTGLSDPAKRDALMARFPLGRFGQPEDMADAIAYLAGARAGFITGHVLVVDGGLTAK</sequence>
<dbReference type="GO" id="GO:0030976">
    <property type="term" value="F:thiamine pyrophosphate binding"/>
    <property type="evidence" value="ECO:0007669"/>
    <property type="project" value="InterPro"/>
</dbReference>
<evidence type="ECO:0000313" key="4">
    <source>
        <dbReference type="EMBL" id="CAE7814272.1"/>
    </source>
</evidence>